<dbReference type="EMBL" id="CAHPSC010000103">
    <property type="protein sequence ID" value="CAB5711132.1"/>
    <property type="molecule type" value="Genomic_DNA"/>
</dbReference>
<reference evidence="1" key="1">
    <citation type="submission" date="2020-05" db="EMBL/GenBank/DDBJ databases">
        <authorList>
            <person name="Delgado-Blas J."/>
        </authorList>
    </citation>
    <scope>NUCLEOTIDE SEQUENCE</scope>
    <source>
        <strain evidence="1">BB1454</strain>
    </source>
</reference>
<dbReference type="NCBIfam" id="NF005762">
    <property type="entry name" value="PRK07589.1"/>
    <property type="match status" value="1"/>
</dbReference>
<proteinExistence type="predicted"/>
<dbReference type="Pfam" id="PF02423">
    <property type="entry name" value="OCD_Mu_crystall"/>
    <property type="match status" value="1"/>
</dbReference>
<evidence type="ECO:0000313" key="2">
    <source>
        <dbReference type="Proteomes" id="UP000834458"/>
    </source>
</evidence>
<dbReference type="InterPro" id="IPR003462">
    <property type="entry name" value="ODC_Mu_crystall"/>
</dbReference>
<dbReference type="SUPFAM" id="SSF51735">
    <property type="entry name" value="NAD(P)-binding Rossmann-fold domains"/>
    <property type="match status" value="1"/>
</dbReference>
<dbReference type="PANTHER" id="PTHR13812">
    <property type="entry name" value="KETIMINE REDUCTASE MU-CRYSTALLIN"/>
    <property type="match status" value="1"/>
</dbReference>
<protein>
    <submittedName>
        <fullName evidence="1">Ornithine cyclodeaminase</fullName>
    </submittedName>
</protein>
<comment type="caution">
    <text evidence="1">The sequence shown here is derived from an EMBL/GenBank/DDBJ whole genome shotgun (WGS) entry which is preliminary data.</text>
</comment>
<accession>A0AA35DA62</accession>
<dbReference type="RefSeq" id="WP_275436844.1">
    <property type="nucleotide sequence ID" value="NZ_CAHPSC010000103.1"/>
</dbReference>
<sequence length="364" mass="38817">MPRNAAPTPVHTEFLSASDAARLVARVGVVACLRQMVQALEADFARWNDFDKSARTAAHSAHGVIELMPVADAHDYAFKYVNGHPVNTQHGLPTVMAFGALADVATGAPRFVSELTLTTALRTAATSAMVARRLARPDSRCMALIGNGAQSEFQALAFLDLLGVRTLRLFDVDPAASAKLQRNLAPWLDQYGAEAVTVDSVQAAVQGADIVTTVTADKRNAVVLDADVLAPGMHLNAVGGDCPGKTELAAEVLRRSSVFVEYEPQTRREGELQQMPADFAVTEFWRVLTGQAPGRVSPAQITLFDSVGFALEDYSALRTMQALGRQAGLLSAIELVPTLADPKDLFALLHPAAGVGRTVLHKVA</sequence>
<gene>
    <name evidence="1" type="ORF">GHA_03668</name>
</gene>
<dbReference type="Proteomes" id="UP000834458">
    <property type="component" value="Unassembled WGS sequence"/>
</dbReference>
<dbReference type="InterPro" id="IPR023401">
    <property type="entry name" value="ODC_N"/>
</dbReference>
<dbReference type="PIRSF" id="PIRSF001439">
    <property type="entry name" value="CryM"/>
    <property type="match status" value="1"/>
</dbReference>
<evidence type="ECO:0000313" key="1">
    <source>
        <dbReference type="EMBL" id="CAB5711132.1"/>
    </source>
</evidence>
<name>A0AA35DA62_9BURK</name>
<dbReference type="Gene3D" id="3.30.1780.10">
    <property type="entry name" value="ornithine cyclodeaminase, domain 1"/>
    <property type="match status" value="1"/>
</dbReference>
<organism evidence="1 2">
    <name type="scientific">Comamonas aquatica</name>
    <dbReference type="NCBI Taxonomy" id="225991"/>
    <lineage>
        <taxon>Bacteria</taxon>
        <taxon>Pseudomonadati</taxon>
        <taxon>Pseudomonadota</taxon>
        <taxon>Betaproteobacteria</taxon>
        <taxon>Burkholderiales</taxon>
        <taxon>Comamonadaceae</taxon>
        <taxon>Comamonas</taxon>
    </lineage>
</organism>
<dbReference type="InterPro" id="IPR036291">
    <property type="entry name" value="NAD(P)-bd_dom_sf"/>
</dbReference>
<dbReference type="AlphaFoldDB" id="A0AA35DA62"/>
<dbReference type="Gene3D" id="3.40.50.720">
    <property type="entry name" value="NAD(P)-binding Rossmann-like Domain"/>
    <property type="match status" value="1"/>
</dbReference>
<dbReference type="PANTHER" id="PTHR13812:SF19">
    <property type="entry name" value="KETIMINE REDUCTASE MU-CRYSTALLIN"/>
    <property type="match status" value="1"/>
</dbReference>